<proteinExistence type="predicted"/>
<keyword evidence="3" id="KW-1185">Reference proteome</keyword>
<gene>
    <name evidence="2" type="ORF">TrRE_jg7844</name>
</gene>
<organism evidence="2 3">
    <name type="scientific">Triparma retinervis</name>
    <dbReference type="NCBI Taxonomy" id="2557542"/>
    <lineage>
        <taxon>Eukaryota</taxon>
        <taxon>Sar</taxon>
        <taxon>Stramenopiles</taxon>
        <taxon>Ochrophyta</taxon>
        <taxon>Bolidophyceae</taxon>
        <taxon>Parmales</taxon>
        <taxon>Triparmaceae</taxon>
        <taxon>Triparma</taxon>
    </lineage>
</organism>
<dbReference type="PANTHER" id="PTHR13109">
    <property type="entry name" value="NEUROCHONDRIN"/>
    <property type="match status" value="1"/>
</dbReference>
<dbReference type="OrthoDB" id="194234at2759"/>
<dbReference type="InterPro" id="IPR016024">
    <property type="entry name" value="ARM-type_fold"/>
</dbReference>
<dbReference type="EMBL" id="BRXZ01001690">
    <property type="protein sequence ID" value="GMH76697.1"/>
    <property type="molecule type" value="Genomic_DNA"/>
</dbReference>
<dbReference type="SUPFAM" id="SSF48371">
    <property type="entry name" value="ARM repeat"/>
    <property type="match status" value="1"/>
</dbReference>
<dbReference type="AlphaFoldDB" id="A0A9W7EFA7"/>
<dbReference type="Pfam" id="PF05536">
    <property type="entry name" value="Neurochondrin"/>
    <property type="match status" value="1"/>
</dbReference>
<dbReference type="PANTHER" id="PTHR13109:SF7">
    <property type="entry name" value="NEUROCHONDRIN"/>
    <property type="match status" value="1"/>
</dbReference>
<accession>A0A9W7EFA7</accession>
<reference evidence="2" key="1">
    <citation type="submission" date="2022-07" db="EMBL/GenBank/DDBJ databases">
        <title>Genome analysis of Parmales, a sister group of diatoms, reveals the evolutionary specialization of diatoms from phago-mixotrophs to photoautotrophs.</title>
        <authorList>
            <person name="Ban H."/>
            <person name="Sato S."/>
            <person name="Yoshikawa S."/>
            <person name="Kazumasa Y."/>
            <person name="Nakamura Y."/>
            <person name="Ichinomiya M."/>
            <person name="Saitoh K."/>
            <person name="Sato N."/>
            <person name="Blanc-Mathieu R."/>
            <person name="Endo H."/>
            <person name="Kuwata A."/>
            <person name="Ogata H."/>
        </authorList>
    </citation>
    <scope>NUCLEOTIDE SEQUENCE</scope>
</reference>
<evidence type="ECO:0000313" key="3">
    <source>
        <dbReference type="Proteomes" id="UP001165082"/>
    </source>
</evidence>
<name>A0A9W7EFA7_9STRA</name>
<dbReference type="Proteomes" id="UP001165082">
    <property type="component" value="Unassembled WGS sequence"/>
</dbReference>
<protein>
    <submittedName>
        <fullName evidence="2">Uncharacterized protein</fullName>
    </submittedName>
</protein>
<feature type="compositionally biased region" description="Acidic residues" evidence="1">
    <location>
        <begin position="445"/>
        <end position="458"/>
    </location>
</feature>
<evidence type="ECO:0000256" key="1">
    <source>
        <dbReference type="SAM" id="MobiDB-lite"/>
    </source>
</evidence>
<evidence type="ECO:0000313" key="2">
    <source>
        <dbReference type="EMBL" id="GMH76697.1"/>
    </source>
</evidence>
<dbReference type="InterPro" id="IPR008709">
    <property type="entry name" value="Neurochondrin"/>
</dbReference>
<feature type="region of interest" description="Disordered" evidence="1">
    <location>
        <begin position="439"/>
        <end position="467"/>
    </location>
</feature>
<comment type="caution">
    <text evidence="2">The sequence shown here is derived from an EMBL/GenBank/DDBJ whole genome shotgun (WGS) entry which is preliminary data.</text>
</comment>
<sequence>MASLTSTNFTNGKMLELLGALSDEHCLAGLTLLSKMTKDLPPAPEVTKALASRGLTFLKRLTSTGMKDLSKRGYLDISLSTYQYITSDADFKLDPAATTALLSVVLDLLTSPEDTSRRELAVQVLCRGLPSPAPNDIMLKMVKAVVGLEVSKAKCETTEEWTSANLAGLLGKCENFISEHAGGRSADQLDPLLAFLKISTNLDLSLNLLNDLLVRGKESALMKKFSPKLPSVCRRLLVTGLRLDALDKPDKSQTPRDVALALLGRLLETCGGKWILDPAADDNPLKICTRVACGELRLNLAEVLDLAEAESGAEVDERLHRLETKVSVCVQVFLCATKHLIEIMDEDDEKTPADWATLPYEVLIHLKGSLDDGVDAMVQLLGEDAVNSGKLHVKVEEIMLLCIKPVGAWYAENEIETEYARDMVAGAFVNAILLSDSGISSAGETNEDGGEDSDDEETPSPIETSSTSQNNLFFLLPALSKVLNEKSDHNDLVSSKLATSEQCVKTFTKFLTGATQRKPLVIAEVAWAVDVLEGCARHLKDAARNRIGNEMGNLLGARGGEGGGHSGLIYILRGWFTVVSMVRTPKIDANSRDNINACLRKVLNPSFASKAGQQREVSELCDVINQRLPLFEQVMGASEMNRMLPFVQFESLKA</sequence>